<accession>A0A7D3V5W2</accession>
<dbReference type="InterPro" id="IPR029045">
    <property type="entry name" value="ClpP/crotonase-like_dom_sf"/>
</dbReference>
<gene>
    <name evidence="1" type="ORF">Fadolivirus_1_1117</name>
</gene>
<dbReference type="Gene3D" id="3.90.226.10">
    <property type="entry name" value="2-enoyl-CoA Hydratase, Chain A, domain 1"/>
    <property type="match status" value="1"/>
</dbReference>
<sequence length="244" mass="27258">MHSKYLYIGGAVVGLYLFSKLFGSKKKPTLADLDPSIIYLVDEKLDHVFSLKDLVAPKINAFDKPFEVCKKIDAVPKDQHIKLILCTNGGALSSCEKILKKLKSHPAGYTAYIKNECFSAGTILALGAKEIVMKSDSYLGKIDPQIASSSDGTYPAIIYHNLPENCITDHTIANVRISKQVLNYTEEILDIIFGKENSVRNRVKETMIYSDLPHSKTFDVKSCNDMGLSIREPTQDELKLFDNY</sequence>
<reference evidence="1 2" key="1">
    <citation type="submission" date="2020-04" db="EMBL/GenBank/DDBJ databases">
        <title>Advantages and limits of metagenomic assembly and binning of a giant virus.</title>
        <authorList>
            <person name="Schulz F."/>
            <person name="Andreani J."/>
            <person name="Francis R."/>
            <person name="Boudjemaa H."/>
            <person name="Bou Khalil J.Y."/>
            <person name="Lee J."/>
            <person name="La Scola B."/>
            <person name="Woyke T."/>
        </authorList>
    </citation>
    <scope>NUCLEOTIDE SEQUENCE [LARGE SCALE GENOMIC DNA]</scope>
    <source>
        <strain evidence="1 2">FV1/VV64</strain>
    </source>
</reference>
<evidence type="ECO:0000313" key="1">
    <source>
        <dbReference type="EMBL" id="QKF94575.1"/>
    </source>
</evidence>
<dbReference type="PANTHER" id="PTHR35984">
    <property type="entry name" value="PERIPLASMIC SERINE PROTEASE"/>
    <property type="match status" value="1"/>
</dbReference>
<dbReference type="Pfam" id="PF01972">
    <property type="entry name" value="SDH_protease"/>
    <property type="match status" value="1"/>
</dbReference>
<dbReference type="Proteomes" id="UP001162001">
    <property type="component" value="Segment"/>
</dbReference>
<name>A0A7D3V5W2_9VIRU</name>
<dbReference type="EMBL" id="MT418680">
    <property type="protein sequence ID" value="QKF94575.1"/>
    <property type="molecule type" value="Genomic_DNA"/>
</dbReference>
<keyword evidence="2" id="KW-1185">Reference proteome</keyword>
<protein>
    <submittedName>
        <fullName evidence="1">Peptidase S49 serine-peptidase</fullName>
    </submittedName>
</protein>
<evidence type="ECO:0000313" key="2">
    <source>
        <dbReference type="Proteomes" id="UP001162001"/>
    </source>
</evidence>
<dbReference type="GO" id="GO:0016020">
    <property type="term" value="C:membrane"/>
    <property type="evidence" value="ECO:0007669"/>
    <property type="project" value="InterPro"/>
</dbReference>
<organism evidence="1 2">
    <name type="scientific">Fadolivirus FV1/VV64</name>
    <dbReference type="NCBI Taxonomy" id="3070911"/>
    <lineage>
        <taxon>Viruses</taxon>
        <taxon>Varidnaviria</taxon>
        <taxon>Bamfordvirae</taxon>
        <taxon>Nucleocytoviricota</taxon>
        <taxon>Megaviricetes</taxon>
        <taxon>Imitervirales</taxon>
        <taxon>Mimiviridae</taxon>
        <taxon>Klosneuvirinae</taxon>
        <taxon>Fadolivirus</taxon>
        <taxon>Fadolivirus algeromassiliense</taxon>
    </lineage>
</organism>
<dbReference type="InterPro" id="IPR002825">
    <property type="entry name" value="Pept_S49_ser-pept_pro"/>
</dbReference>
<dbReference type="SUPFAM" id="SSF52096">
    <property type="entry name" value="ClpP/crotonase"/>
    <property type="match status" value="1"/>
</dbReference>
<dbReference type="PANTHER" id="PTHR35984:SF1">
    <property type="entry name" value="PERIPLASMIC SERINE PROTEASE"/>
    <property type="match status" value="1"/>
</dbReference>
<proteinExistence type="predicted"/>